<keyword evidence="10" id="KW-0175">Coiled coil</keyword>
<protein>
    <recommendedName>
        <fullName evidence="19">Rho guanine nucleotide exchange factor 11</fullName>
    </recommendedName>
</protein>
<dbReference type="Pfam" id="PF00621">
    <property type="entry name" value="RhoGEF"/>
    <property type="match status" value="1"/>
</dbReference>
<dbReference type="InterPro" id="IPR035899">
    <property type="entry name" value="DBL_dom_sf"/>
</dbReference>
<dbReference type="Proteomes" id="UP000579812">
    <property type="component" value="Unassembled WGS sequence"/>
</dbReference>
<keyword evidence="5" id="KW-0963">Cytoplasm</keyword>
<dbReference type="SMART" id="SM00325">
    <property type="entry name" value="RhoGEF"/>
    <property type="match status" value="1"/>
</dbReference>
<dbReference type="InterPro" id="IPR001331">
    <property type="entry name" value="GDS_CDC24_CS"/>
</dbReference>
<dbReference type="Pfam" id="PF17838">
    <property type="entry name" value="PH_16"/>
    <property type="match status" value="1"/>
</dbReference>
<feature type="compositionally biased region" description="Acidic residues" evidence="13">
    <location>
        <begin position="305"/>
        <end position="314"/>
    </location>
</feature>
<keyword evidence="4" id="KW-1003">Cell membrane</keyword>
<dbReference type="PANTHER" id="PTHR45872">
    <property type="entry name" value="RHO GUANINE NUCLEOTIDE EXCHANGE FACTOR 2, ISOFORM D"/>
    <property type="match status" value="1"/>
</dbReference>
<dbReference type="InterPro" id="IPR001849">
    <property type="entry name" value="PH_domain"/>
</dbReference>
<dbReference type="InterPro" id="IPR015212">
    <property type="entry name" value="RGS-like_dom"/>
</dbReference>
<evidence type="ECO:0000256" key="3">
    <source>
        <dbReference type="ARBA" id="ARBA00022468"/>
    </source>
</evidence>
<name>A0A7J6CX29_9TELE</name>
<dbReference type="PANTHER" id="PTHR45872:SF1">
    <property type="entry name" value="RHO GUANINE NUCLEOTIDE EXCHANGE FACTOR 11"/>
    <property type="match status" value="1"/>
</dbReference>
<accession>A0A7J6CX29</accession>
<feature type="region of interest" description="Disordered" evidence="13">
    <location>
        <begin position="1308"/>
        <end position="1342"/>
    </location>
</feature>
<dbReference type="Gene3D" id="1.10.167.10">
    <property type="entry name" value="Regulator of G-protein Signalling 4, domain 2"/>
    <property type="match status" value="1"/>
</dbReference>
<feature type="compositionally biased region" description="Low complexity" evidence="13">
    <location>
        <begin position="1089"/>
        <end position="1102"/>
    </location>
</feature>
<feature type="compositionally biased region" description="Pro residues" evidence="13">
    <location>
        <begin position="151"/>
        <end position="160"/>
    </location>
</feature>
<evidence type="ECO:0000313" key="17">
    <source>
        <dbReference type="EMBL" id="KAF4111631.1"/>
    </source>
</evidence>
<evidence type="ECO:0000256" key="14">
    <source>
        <dbReference type="SAM" id="Phobius"/>
    </source>
</evidence>
<evidence type="ECO:0000256" key="1">
    <source>
        <dbReference type="ARBA" id="ARBA00004496"/>
    </source>
</evidence>
<feature type="region of interest" description="Disordered" evidence="13">
    <location>
        <begin position="1080"/>
        <end position="1139"/>
    </location>
</feature>
<feature type="region of interest" description="Disordered" evidence="13">
    <location>
        <begin position="1174"/>
        <end position="1218"/>
    </location>
</feature>
<keyword evidence="11 14" id="KW-0472">Membrane</keyword>
<dbReference type="GO" id="GO:0001664">
    <property type="term" value="F:G protein-coupled receptor binding"/>
    <property type="evidence" value="ECO:0007669"/>
    <property type="project" value="TreeGrafter"/>
</dbReference>
<feature type="compositionally biased region" description="Polar residues" evidence="13">
    <location>
        <begin position="597"/>
        <end position="612"/>
    </location>
</feature>
<evidence type="ECO:0000256" key="11">
    <source>
        <dbReference type="ARBA" id="ARBA00023136"/>
    </source>
</evidence>
<evidence type="ECO:0000256" key="13">
    <source>
        <dbReference type="SAM" id="MobiDB-lite"/>
    </source>
</evidence>
<dbReference type="PROSITE" id="PS50010">
    <property type="entry name" value="DH_2"/>
    <property type="match status" value="1"/>
</dbReference>
<dbReference type="InterPro" id="IPR044926">
    <property type="entry name" value="RGS_subdomain_2"/>
</dbReference>
<sequence>MSLRHPTSTLDRLSSLTLGDSERRSSPGQQRETLSDLSSDNTGTGLVQRCVVVQRDNLGFGFTVCGERIKLVQNVRPGGAAVKAGVQEGDRIIKVNGSLVSSMSHQEVVKMIKSGTYVALTLQGPPPSVGSVPLQPLPTDLLPNHRTAPGEAPPPPPTPPTGSSTPTQRITGPKPLQDPEVQKHATEILRKMLEQEEAELQNLLEEQSRNPSPSLEERIESAKRRANQVRVKIQQDVDGTRSEAVANYLTAGEGRLLMESSEGDVEVCESPFSSPSTFLRTPLLCRQGSDTHTSDSGGKTQIIGPEEEEEDDDGYSINEMDGPFQDIELLKSRPAHMTVFMRYVFSQLLDPNPLLFYLSVEAYLGSSPKDARSLAPQICSHFLDHDAPLKIKVREEFLTDIENRLHAQEDIRGPLSELQQQVLPDIQDQLQDYRNKQMMGLGSLFGESDLQQLDGDPVKERQVVDKQVLALWEILSKHEEDRSSPLASAVHLYLRHSGIKLRDSKVFPGLMSEKEKWLPFFPKAKKLSSAKRERDGDDKKRNPILKYIGKPRSTTQSTFHVPLSPTEVRPGSVRNIIQQFENSSDSVEDGDIEGPRLSSSSFGEDTMDSPTISVRLARSESLKAQGEGRRRGGGAGAESVPRSRSDVDMEDCEEREGPGLRQLHHSASSSASSSSARSLENPTPPYTPRSQRRLLDAPLALLPDAPALDEDVIDSHNWQETVEPHVLTSLSSREIDRQAVIYELFTTEVSHLRTLRVLDQVFYQKMQSVLSPEELSCIFLNLRQVYELHASLCEAMKNRRESPIVQGIGDIMLAKLEGEAGDQFEEQVSHLCSQQSPALELIKNKQRKDPRFAHLIQECEASPHCRRLQLKDLLVAEMQRLTKYPLLLDNIIKYTETASPDLQLLQRAQARCRGILQAVNEVVRETEHRHRLSQYQRRLDLTPLERLANPVAAQFKNLDLTTKRMIHEGPLTWKVSKDKAIEVQALLLSDLLVLLQRGPDERLILRCPSRSLGGPPDHKTPFCPILRLDSALVRPVATDNKALYVISTSESQIYELVAGTSSEKNTWKDLLEKTIAAVTQGAGSSKQGSPAPSSDARSSANAIDVSESCVSLEQDSASEDECALTPDTTPTDGSDAHRRQNRDSFLQNKAAVAEAALQDVETLRQLIFRDLEDGWSQDSDDTPTNETANERSPFTDRPGVELPDPAPSERPGQWGEEPVEAPPLEVLHSPVQVVRKVVGAGCSLPDDITDDVTAGQSSRDGGNMFYLVMPKDQSSALTDESSTDELKDSDASDSIHQTQNMFSSSFINEEEEQETPCLSPTDQSLTETLSHRERLGQSQPSIQRHVIKNVDEIFNTMEELMRKLQHLRDIEADHYRLLKKLRKPLPVDKMLSDLVYKSPTSVRMPSLDRGAGDGKEGVSSEPAQPEIQSTERLNYKKRILLICKLSVLSSPSASKIDSLRSKVELLKLPLTLSSKSISERKTQLGGTTERSRGGAGAHKPRPPAPDMDNESQYSGYSYKSSHSRSSRKHRDRRDRHRSKSRDGSSRGDKSVTIQAPGEPLLDAESTRGDDRDDNWGETTTVVTGTSEHSVSNEDLTRASKELEDSSPLECRRFAGPVLSGVLGLFALLTPLAFLLLPQLLWRDSLEPCGTPCEGLYVSLAFKLLVLLISSWALFLRPPRATLPRFFVFRCLLMALVFLFVASYWLFYGVRVLEPRERDYRGIVGYAVSLVDALLFIQYLALVLLEVRHLRPAFCLKVVRTTDGASRFYNVGHLSIQRAAVWVLDHYYTDFPVYNPALLNLPKSILSKKMSGFKVYSLGEENSTNNSTGQSRAMIAAAARRRDNSHNEYYYEEAEMDRRIRKRKARLVVAVEEAFTHIKRLQDDEAATSPKHPREVMDPREAAQAIFAPMARAMQKYLRTTRQQPYHSMESIIAHLQFCITHNMTPKAFLERYLAPGPTMQYQRENGRGRQWTLVSEEPVTSALRQGLVFSLRRLDFSLVVTVTPLPFLNLGEEFIDPKSHKFVMRLQSETSV</sequence>
<dbReference type="InterPro" id="IPR036034">
    <property type="entry name" value="PDZ_sf"/>
</dbReference>
<feature type="region of interest" description="Disordered" evidence="13">
    <location>
        <begin position="1402"/>
        <end position="1430"/>
    </location>
</feature>
<evidence type="ECO:0000256" key="4">
    <source>
        <dbReference type="ARBA" id="ARBA00022475"/>
    </source>
</evidence>
<evidence type="ECO:0000313" key="18">
    <source>
        <dbReference type="Proteomes" id="UP000579812"/>
    </source>
</evidence>
<reference evidence="17 18" key="1">
    <citation type="submission" date="2020-04" db="EMBL/GenBank/DDBJ databases">
        <title>Chromosome-level genome assembly of a cyprinid fish Onychostoma macrolepis by integration of Nanopore Sequencing, Bionano and Hi-C technology.</title>
        <authorList>
            <person name="Wang D."/>
        </authorList>
    </citation>
    <scope>NUCLEOTIDE SEQUENCE [LARGE SCALE GENOMIC DNA]</scope>
    <source>
        <strain evidence="17">SWU-2019</strain>
        <tissue evidence="17">Muscle</tissue>
    </source>
</reference>
<dbReference type="SUPFAM" id="SSF48065">
    <property type="entry name" value="DBL homology domain (DH-domain)"/>
    <property type="match status" value="1"/>
</dbReference>
<dbReference type="PROSITE" id="PS00741">
    <property type="entry name" value="DH_1"/>
    <property type="match status" value="1"/>
</dbReference>
<feature type="compositionally biased region" description="Basic and acidic residues" evidence="13">
    <location>
        <begin position="617"/>
        <end position="630"/>
    </location>
</feature>
<keyword evidence="6" id="KW-0597">Phosphoprotein</keyword>
<feature type="transmembrane region" description="Helical" evidence="14">
    <location>
        <begin position="1686"/>
        <end position="1709"/>
    </location>
</feature>
<feature type="compositionally biased region" description="Basic and acidic residues" evidence="13">
    <location>
        <begin position="530"/>
        <end position="541"/>
    </location>
</feature>
<feature type="region of interest" description="Disordered" evidence="13">
    <location>
        <begin position="1477"/>
        <end position="1601"/>
    </location>
</feature>
<comment type="similarity">
    <text evidence="12">Belongs to the Vang family.</text>
</comment>
<dbReference type="EMBL" id="JAAMOB010000007">
    <property type="protein sequence ID" value="KAF4111631.1"/>
    <property type="molecule type" value="Genomic_DNA"/>
</dbReference>
<dbReference type="Gene3D" id="2.30.42.10">
    <property type="match status" value="1"/>
</dbReference>
<feature type="compositionally biased region" description="Basic and acidic residues" evidence="13">
    <location>
        <begin position="1590"/>
        <end position="1601"/>
    </location>
</feature>
<dbReference type="GO" id="GO:0005096">
    <property type="term" value="F:GTPase activator activity"/>
    <property type="evidence" value="ECO:0007669"/>
    <property type="project" value="UniProtKB-KW"/>
</dbReference>
<feature type="compositionally biased region" description="Basic residues" evidence="13">
    <location>
        <begin position="1521"/>
        <end position="1539"/>
    </location>
</feature>
<evidence type="ECO:0000256" key="5">
    <source>
        <dbReference type="ARBA" id="ARBA00022490"/>
    </source>
</evidence>
<feature type="compositionally biased region" description="Basic and acidic residues" evidence="13">
    <location>
        <begin position="1564"/>
        <end position="1574"/>
    </location>
</feature>
<feature type="transmembrane region" description="Helical" evidence="14">
    <location>
        <begin position="1613"/>
        <end position="1635"/>
    </location>
</feature>
<dbReference type="InterPro" id="IPR041020">
    <property type="entry name" value="PH_16"/>
</dbReference>
<dbReference type="Gene3D" id="2.30.29.30">
    <property type="entry name" value="Pleckstrin-homology domain (PH domain)/Phosphotyrosine-binding domain (PTB)"/>
    <property type="match status" value="1"/>
</dbReference>
<feature type="compositionally biased region" description="Acidic residues" evidence="13">
    <location>
        <begin position="1174"/>
        <end position="1183"/>
    </location>
</feature>
<evidence type="ECO:0008006" key="19">
    <source>
        <dbReference type="Google" id="ProtNLM"/>
    </source>
</evidence>
<dbReference type="GO" id="GO:0005085">
    <property type="term" value="F:guanyl-nucleotide exchange factor activity"/>
    <property type="evidence" value="ECO:0007669"/>
    <property type="project" value="UniProtKB-KW"/>
</dbReference>
<evidence type="ECO:0000256" key="6">
    <source>
        <dbReference type="ARBA" id="ARBA00022553"/>
    </source>
</evidence>
<dbReference type="GO" id="GO:0035556">
    <property type="term" value="P:intracellular signal transduction"/>
    <property type="evidence" value="ECO:0007669"/>
    <property type="project" value="InterPro"/>
</dbReference>
<gene>
    <name evidence="17" type="ORF">G5714_008662</name>
</gene>
<dbReference type="InterPro" id="IPR000219">
    <property type="entry name" value="DH_dom"/>
</dbReference>
<dbReference type="Pfam" id="PF00595">
    <property type="entry name" value="PDZ"/>
    <property type="match status" value="1"/>
</dbReference>
<dbReference type="SUPFAM" id="SSF50729">
    <property type="entry name" value="PH domain-like"/>
    <property type="match status" value="1"/>
</dbReference>
<evidence type="ECO:0000259" key="16">
    <source>
        <dbReference type="PROSITE" id="PS50106"/>
    </source>
</evidence>
<dbReference type="FunFam" id="2.30.42.10:FF:000033">
    <property type="entry name" value="Rho guanine nucleotide exchange factor (GEF) 11"/>
    <property type="match status" value="1"/>
</dbReference>
<dbReference type="InterPro" id="IPR009539">
    <property type="entry name" value="VANGL"/>
</dbReference>
<feature type="compositionally biased region" description="Low complexity" evidence="13">
    <location>
        <begin position="1576"/>
        <end position="1589"/>
    </location>
</feature>
<evidence type="ECO:0000256" key="10">
    <source>
        <dbReference type="ARBA" id="ARBA00023054"/>
    </source>
</evidence>
<evidence type="ECO:0000256" key="2">
    <source>
        <dbReference type="ARBA" id="ARBA00004651"/>
    </source>
</evidence>
<evidence type="ECO:0000256" key="9">
    <source>
        <dbReference type="ARBA" id="ARBA00022989"/>
    </source>
</evidence>
<dbReference type="Gene3D" id="1.20.900.10">
    <property type="entry name" value="Dbl homology (DH) domain"/>
    <property type="match status" value="1"/>
</dbReference>
<dbReference type="FunFam" id="2.30.29.30:FF:000072">
    <property type="entry name" value="Rho guanine nucleotide exchange factor 1"/>
    <property type="match status" value="1"/>
</dbReference>
<feature type="compositionally biased region" description="Polar residues" evidence="13">
    <location>
        <begin position="1316"/>
        <end position="1328"/>
    </location>
</feature>
<comment type="caution">
    <text evidence="17">The sequence shown here is derived from an EMBL/GenBank/DDBJ whole genome shotgun (WGS) entry which is preliminary data.</text>
</comment>
<evidence type="ECO:0000256" key="7">
    <source>
        <dbReference type="ARBA" id="ARBA00022658"/>
    </source>
</evidence>
<feature type="region of interest" description="Disordered" evidence="13">
    <location>
        <begin position="203"/>
        <end position="226"/>
    </location>
</feature>
<proteinExistence type="inferred from homology"/>
<evidence type="ECO:0000256" key="12">
    <source>
        <dbReference type="ARBA" id="ARBA00025718"/>
    </source>
</evidence>
<feature type="compositionally biased region" description="Polar residues" evidence="13">
    <location>
        <begin position="575"/>
        <end position="585"/>
    </location>
</feature>
<feature type="domain" description="DH" evidence="15">
    <location>
        <begin position="736"/>
        <end position="922"/>
    </location>
</feature>
<feature type="compositionally biased region" description="Basic and acidic residues" evidence="13">
    <location>
        <begin position="1540"/>
        <end position="1549"/>
    </location>
</feature>
<feature type="compositionally biased region" description="Polar residues" evidence="13">
    <location>
        <begin position="288"/>
        <end position="299"/>
    </location>
</feature>
<feature type="domain" description="PDZ" evidence="16">
    <location>
        <begin position="50"/>
        <end position="114"/>
    </location>
</feature>
<dbReference type="Pfam" id="PF09128">
    <property type="entry name" value="RGS-like"/>
    <property type="match status" value="1"/>
</dbReference>
<evidence type="ECO:0000259" key="15">
    <source>
        <dbReference type="PROSITE" id="PS50010"/>
    </source>
</evidence>
<feature type="transmembrane region" description="Helical" evidence="14">
    <location>
        <begin position="1655"/>
        <end position="1674"/>
    </location>
</feature>
<feature type="region of interest" description="Disordered" evidence="13">
    <location>
        <begin position="1"/>
        <end position="40"/>
    </location>
</feature>
<dbReference type="CDD" id="cd00160">
    <property type="entry name" value="RhoGEF"/>
    <property type="match status" value="1"/>
</dbReference>
<keyword evidence="7" id="KW-0344">Guanine-nucleotide releasing factor</keyword>
<dbReference type="SUPFAM" id="SSF48097">
    <property type="entry name" value="Regulator of G-protein signaling, RGS"/>
    <property type="match status" value="1"/>
</dbReference>
<dbReference type="SMART" id="SM00228">
    <property type="entry name" value="PDZ"/>
    <property type="match status" value="1"/>
</dbReference>
<feature type="compositionally biased region" description="Low complexity" evidence="13">
    <location>
        <begin position="7"/>
        <end position="19"/>
    </location>
</feature>
<feature type="region of interest" description="Disordered" evidence="13">
    <location>
        <begin position="288"/>
        <end position="314"/>
    </location>
</feature>
<keyword evidence="9 14" id="KW-1133">Transmembrane helix</keyword>
<dbReference type="CDD" id="cd23069">
    <property type="entry name" value="PDZ_ARHGEF11-12-like"/>
    <property type="match status" value="1"/>
</dbReference>
<dbReference type="InterPro" id="IPR036305">
    <property type="entry name" value="RGS_sf"/>
</dbReference>
<dbReference type="GO" id="GO:0005737">
    <property type="term" value="C:cytoplasm"/>
    <property type="evidence" value="ECO:0007669"/>
    <property type="project" value="UniProtKB-SubCell"/>
</dbReference>
<feature type="compositionally biased region" description="Low complexity" evidence="13">
    <location>
        <begin position="666"/>
        <end position="678"/>
    </location>
</feature>
<dbReference type="PROSITE" id="PS50106">
    <property type="entry name" value="PDZ"/>
    <property type="match status" value="1"/>
</dbReference>
<feature type="region of interest" description="Disordered" evidence="13">
    <location>
        <begin position="129"/>
        <end position="181"/>
    </location>
</feature>
<dbReference type="Pfam" id="PF06638">
    <property type="entry name" value="Strabismus"/>
    <property type="match status" value="1"/>
</dbReference>
<keyword evidence="18" id="KW-1185">Reference proteome</keyword>
<dbReference type="GO" id="GO:0005886">
    <property type="term" value="C:plasma membrane"/>
    <property type="evidence" value="ECO:0007669"/>
    <property type="project" value="UniProtKB-SubCell"/>
</dbReference>
<dbReference type="GO" id="GO:0007186">
    <property type="term" value="P:G protein-coupled receptor signaling pathway"/>
    <property type="evidence" value="ECO:0007669"/>
    <property type="project" value="TreeGrafter"/>
</dbReference>
<organism evidence="17 18">
    <name type="scientific">Onychostoma macrolepis</name>
    <dbReference type="NCBI Taxonomy" id="369639"/>
    <lineage>
        <taxon>Eukaryota</taxon>
        <taxon>Metazoa</taxon>
        <taxon>Chordata</taxon>
        <taxon>Craniata</taxon>
        <taxon>Vertebrata</taxon>
        <taxon>Euteleostomi</taxon>
        <taxon>Actinopterygii</taxon>
        <taxon>Neopterygii</taxon>
        <taxon>Teleostei</taxon>
        <taxon>Ostariophysi</taxon>
        <taxon>Cypriniformes</taxon>
        <taxon>Cyprinidae</taxon>
        <taxon>Acrossocheilinae</taxon>
        <taxon>Onychostoma</taxon>
    </lineage>
</organism>
<dbReference type="FunFam" id="1.20.900.10:FF:000006">
    <property type="entry name" value="Rho guanine nucleotide exchange factor (GEF) 11"/>
    <property type="match status" value="1"/>
</dbReference>
<evidence type="ECO:0000256" key="8">
    <source>
        <dbReference type="ARBA" id="ARBA00022692"/>
    </source>
</evidence>
<dbReference type="InterPro" id="IPR011993">
    <property type="entry name" value="PH-like_dom_sf"/>
</dbReference>
<feature type="transmembrane region" description="Helical" evidence="14">
    <location>
        <begin position="1721"/>
        <end position="1744"/>
    </location>
</feature>
<dbReference type="SUPFAM" id="SSF50156">
    <property type="entry name" value="PDZ domain-like"/>
    <property type="match status" value="1"/>
</dbReference>
<comment type="subcellular location">
    <subcellularLocation>
        <location evidence="2">Cell membrane</location>
        <topology evidence="2">Multi-pass membrane protein</topology>
    </subcellularLocation>
    <subcellularLocation>
        <location evidence="1">Cytoplasm</location>
    </subcellularLocation>
</comment>
<keyword evidence="8 14" id="KW-0812">Transmembrane</keyword>
<dbReference type="SMART" id="SM00233">
    <property type="entry name" value="PH"/>
    <property type="match status" value="1"/>
</dbReference>
<keyword evidence="3" id="KW-0343">GTPase activation</keyword>
<feature type="compositionally biased region" description="Polar residues" evidence="13">
    <location>
        <begin position="26"/>
        <end position="40"/>
    </location>
</feature>
<feature type="region of interest" description="Disordered" evidence="13">
    <location>
        <begin position="528"/>
        <end position="690"/>
    </location>
</feature>
<dbReference type="InterPro" id="IPR001478">
    <property type="entry name" value="PDZ"/>
</dbReference>
<feature type="region of interest" description="Disordered" evidence="13">
    <location>
        <begin position="1242"/>
        <end position="1296"/>
    </location>
</feature>